<dbReference type="Proteomes" id="UP000503349">
    <property type="component" value="Chromosome 8"/>
</dbReference>
<sequence>MLNLKVRHNQHPEALCIILRTLASLAACTLWEHTFPFSLTQNKYMWHLTQDGPAGANVMM</sequence>
<protein>
    <submittedName>
        <fullName evidence="1">Uncharacterized protein</fullName>
    </submittedName>
</protein>
<reference evidence="2" key="2">
    <citation type="submission" date="2019-02" db="EMBL/GenBank/DDBJ databases">
        <title>Opniocepnalus argus Var Kimnra genome.</title>
        <authorList>
            <person name="Zhou C."/>
            <person name="Xiao S."/>
        </authorList>
    </citation>
    <scope>NUCLEOTIDE SEQUENCE [LARGE SCALE GENOMIC DNA]</scope>
</reference>
<evidence type="ECO:0000313" key="1">
    <source>
        <dbReference type="EMBL" id="KAF3693097.1"/>
    </source>
</evidence>
<dbReference type="AlphaFoldDB" id="A0A6G1PSA2"/>
<dbReference type="EMBL" id="CM015719">
    <property type="protein sequence ID" value="KAF3693097.1"/>
    <property type="molecule type" value="Genomic_DNA"/>
</dbReference>
<organism evidence="1 2">
    <name type="scientific">Channa argus</name>
    <name type="common">Northern snakehead</name>
    <name type="synonym">Ophicephalus argus</name>
    <dbReference type="NCBI Taxonomy" id="215402"/>
    <lineage>
        <taxon>Eukaryota</taxon>
        <taxon>Metazoa</taxon>
        <taxon>Chordata</taxon>
        <taxon>Craniata</taxon>
        <taxon>Vertebrata</taxon>
        <taxon>Euteleostomi</taxon>
        <taxon>Actinopterygii</taxon>
        <taxon>Neopterygii</taxon>
        <taxon>Teleostei</taxon>
        <taxon>Neoteleostei</taxon>
        <taxon>Acanthomorphata</taxon>
        <taxon>Anabantaria</taxon>
        <taxon>Anabantiformes</taxon>
        <taxon>Channoidei</taxon>
        <taxon>Channidae</taxon>
        <taxon>Channa</taxon>
    </lineage>
</organism>
<evidence type="ECO:0000313" key="2">
    <source>
        <dbReference type="Proteomes" id="UP000503349"/>
    </source>
</evidence>
<reference evidence="1 2" key="1">
    <citation type="submission" date="2019-02" db="EMBL/GenBank/DDBJ databases">
        <title>Opniocepnalus argus genome.</title>
        <authorList>
            <person name="Zhou C."/>
            <person name="Xiao S."/>
        </authorList>
    </citation>
    <scope>NUCLEOTIDE SEQUENCE [LARGE SCALE GENOMIC DNA]</scope>
    <source>
        <strain evidence="1">OARG1902GOOAL</strain>
        <tissue evidence="1">Muscle</tissue>
    </source>
</reference>
<keyword evidence="2" id="KW-1185">Reference proteome</keyword>
<gene>
    <name evidence="1" type="ORF">EXN66_Car008773</name>
</gene>
<proteinExistence type="predicted"/>
<name>A0A6G1PSA2_CHAAH</name>
<accession>A0A6G1PSA2</accession>